<feature type="compositionally biased region" description="Acidic residues" evidence="1">
    <location>
        <begin position="426"/>
        <end position="440"/>
    </location>
</feature>
<proteinExistence type="predicted"/>
<feature type="compositionally biased region" description="Low complexity" evidence="1">
    <location>
        <begin position="441"/>
        <end position="450"/>
    </location>
</feature>
<dbReference type="RefSeq" id="WP_354637611.1">
    <property type="nucleotide sequence ID" value="NZ_CP159872.1"/>
</dbReference>
<evidence type="ECO:0000256" key="1">
    <source>
        <dbReference type="SAM" id="MobiDB-lite"/>
    </source>
</evidence>
<feature type="signal peptide" evidence="2">
    <location>
        <begin position="1"/>
        <end position="30"/>
    </location>
</feature>
<organism evidence="3">
    <name type="scientific">Kitasatospora camelliae</name>
    <dbReference type="NCBI Taxonomy" id="3156397"/>
    <lineage>
        <taxon>Bacteria</taxon>
        <taxon>Bacillati</taxon>
        <taxon>Actinomycetota</taxon>
        <taxon>Actinomycetes</taxon>
        <taxon>Kitasatosporales</taxon>
        <taxon>Streptomycetaceae</taxon>
        <taxon>Kitasatospora</taxon>
    </lineage>
</organism>
<evidence type="ECO:0000313" key="3">
    <source>
        <dbReference type="EMBL" id="XCM77886.1"/>
    </source>
</evidence>
<dbReference type="AlphaFoldDB" id="A0AAU8JNS2"/>
<evidence type="ECO:0000256" key="2">
    <source>
        <dbReference type="SAM" id="SignalP"/>
    </source>
</evidence>
<gene>
    <name evidence="3" type="ORF">ABWK59_02545</name>
</gene>
<sequence>MSVRRKSASVLAATSLLALGGLGAAAPASAATPGATAPSAPAVITTDAGGVQLDAYDPATGQAVLAGAVKPAGKASSGAREQEGAQPATGVKVGQVIDSLPSATAPQGALLKVTDVKQAADGKVAVTTSPATLTDLLGDRTAAVQSPVDAKSIKVTPKVSGLKVELKAPPGGLQGKAGFSLKLSADTDLDLPDGGTADFAGAMELNPSVNFDYQSSDFKLKKAEVGFELGAEADWHLKADLNVDTDVKIPLASLNASPVVWVGPLPVVVNLDLTLYAHISAEGTVTIDAEQSYTGNWGVHAGYTEAGGWGKRTDPGTSTVSPVAGSISGEGEVRTGLLAEGTIALYDSIGVKVGVEPYVRSVVSGSVVLDGTGGAPEGGGTLELYGGLDVGGALMARLKIIGVTVFEKDLEFSIYHREWPLLSESTGDEGFSDAGDDDSSDIGGDIFLDS</sequence>
<keyword evidence="2" id="KW-0732">Signal</keyword>
<reference evidence="3" key="1">
    <citation type="submission" date="2024-06" db="EMBL/GenBank/DDBJ databases">
        <title>The genome sequences of Kitasatospora sp. strain HUAS MG31.</title>
        <authorList>
            <person name="Mo P."/>
        </authorList>
    </citation>
    <scope>NUCLEOTIDE SEQUENCE</scope>
    <source>
        <strain evidence="3">HUAS MG31</strain>
    </source>
</reference>
<accession>A0AAU8JNS2</accession>
<protein>
    <submittedName>
        <fullName evidence="3">Uncharacterized protein</fullName>
    </submittedName>
</protein>
<dbReference type="KEGG" id="kcm:ABWK59_02545"/>
<dbReference type="EMBL" id="CP159872">
    <property type="protein sequence ID" value="XCM77886.1"/>
    <property type="molecule type" value="Genomic_DNA"/>
</dbReference>
<feature type="region of interest" description="Disordered" evidence="1">
    <location>
        <begin position="426"/>
        <end position="450"/>
    </location>
</feature>
<feature type="chain" id="PRO_5043784266" evidence="2">
    <location>
        <begin position="31"/>
        <end position="450"/>
    </location>
</feature>
<name>A0AAU8JNS2_9ACTN</name>